<dbReference type="GO" id="GO:0005829">
    <property type="term" value="C:cytosol"/>
    <property type="evidence" value="ECO:0007669"/>
    <property type="project" value="TreeGrafter"/>
</dbReference>
<dbReference type="GO" id="GO:0004765">
    <property type="term" value="F:shikimate kinase activity"/>
    <property type="evidence" value="ECO:0007669"/>
    <property type="project" value="TreeGrafter"/>
</dbReference>
<keyword evidence="4" id="KW-0418">Kinase</keyword>
<reference evidence="7" key="1">
    <citation type="submission" date="2018-05" db="EMBL/GenBank/DDBJ databases">
        <authorList>
            <person name="Lanie J.A."/>
            <person name="Ng W.-L."/>
            <person name="Kazmierczak K.M."/>
            <person name="Andrzejewski T.M."/>
            <person name="Davidsen T.M."/>
            <person name="Wayne K.J."/>
            <person name="Tettelin H."/>
            <person name="Glass J.I."/>
            <person name="Rusch D."/>
            <person name="Podicherti R."/>
            <person name="Tsui H.-C.T."/>
            <person name="Winkler M.E."/>
        </authorList>
    </citation>
    <scope>NUCLEOTIDE SEQUENCE</scope>
</reference>
<dbReference type="Gene3D" id="3.40.50.300">
    <property type="entry name" value="P-loop containing nucleotide triphosphate hydrolases"/>
    <property type="match status" value="1"/>
</dbReference>
<evidence type="ECO:0000256" key="5">
    <source>
        <dbReference type="ARBA" id="ARBA00022840"/>
    </source>
</evidence>
<keyword evidence="5" id="KW-0067">ATP-binding</keyword>
<dbReference type="EMBL" id="UINC01014054">
    <property type="protein sequence ID" value="SVA60215.1"/>
    <property type="molecule type" value="Genomic_DNA"/>
</dbReference>
<evidence type="ECO:0000313" key="7">
    <source>
        <dbReference type="EMBL" id="SVA60215.1"/>
    </source>
</evidence>
<dbReference type="AlphaFoldDB" id="A0A381X633"/>
<dbReference type="HAMAP" id="MF_00109">
    <property type="entry name" value="Shikimate_kinase"/>
    <property type="match status" value="1"/>
</dbReference>
<proteinExistence type="inferred from homology"/>
<dbReference type="PANTHER" id="PTHR21087:SF16">
    <property type="entry name" value="SHIKIMATE KINASE 1, CHLOROPLASTIC"/>
    <property type="match status" value="1"/>
</dbReference>
<organism evidence="7">
    <name type="scientific">marine metagenome</name>
    <dbReference type="NCBI Taxonomy" id="408172"/>
    <lineage>
        <taxon>unclassified sequences</taxon>
        <taxon>metagenomes</taxon>
        <taxon>ecological metagenomes</taxon>
    </lineage>
</organism>
<evidence type="ECO:0000256" key="3">
    <source>
        <dbReference type="ARBA" id="ARBA00022741"/>
    </source>
</evidence>
<keyword evidence="2" id="KW-0808">Transferase</keyword>
<protein>
    <recommendedName>
        <fullName evidence="8">Shikimate kinase</fullName>
    </recommendedName>
</protein>
<dbReference type="InterPro" id="IPR000623">
    <property type="entry name" value="Shikimate_kinase/TSH1"/>
</dbReference>
<dbReference type="PRINTS" id="PR01100">
    <property type="entry name" value="SHIKIMTKNASE"/>
</dbReference>
<evidence type="ECO:0000256" key="2">
    <source>
        <dbReference type="ARBA" id="ARBA00022679"/>
    </source>
</evidence>
<evidence type="ECO:0008006" key="8">
    <source>
        <dbReference type="Google" id="ProtNLM"/>
    </source>
</evidence>
<evidence type="ECO:0000256" key="1">
    <source>
        <dbReference type="ARBA" id="ARBA00022605"/>
    </source>
</evidence>
<accession>A0A381X633</accession>
<dbReference type="InterPro" id="IPR031322">
    <property type="entry name" value="Shikimate/glucono_kinase"/>
</dbReference>
<gene>
    <name evidence="7" type="ORF">METZ01_LOCUS113069</name>
</gene>
<sequence>MSGTFSENRIFLIGLSGSGKSTVGPLLASILHFTFCDTDSLIENTSGQSITEIFKDVGELAFRKHENIAMREAAEKDNVVIACGGGAPTFLANQEILKTGKVIWLDITPAEAANRLSKSLIEEPRPLLGFDPKSRLESLYTKRLGFYSESDLRIQVDKLTPEQVCGKINTELHRVMS</sequence>
<dbReference type="GO" id="GO:0005524">
    <property type="term" value="F:ATP binding"/>
    <property type="evidence" value="ECO:0007669"/>
    <property type="project" value="UniProtKB-KW"/>
</dbReference>
<name>A0A381X633_9ZZZZ</name>
<dbReference type="GO" id="GO:0009073">
    <property type="term" value="P:aromatic amino acid family biosynthetic process"/>
    <property type="evidence" value="ECO:0007669"/>
    <property type="project" value="UniProtKB-KW"/>
</dbReference>
<keyword evidence="1" id="KW-0028">Amino-acid biosynthesis</keyword>
<dbReference type="GO" id="GO:0008652">
    <property type="term" value="P:amino acid biosynthetic process"/>
    <property type="evidence" value="ECO:0007669"/>
    <property type="project" value="UniProtKB-KW"/>
</dbReference>
<evidence type="ECO:0000256" key="6">
    <source>
        <dbReference type="ARBA" id="ARBA00023141"/>
    </source>
</evidence>
<dbReference type="PANTHER" id="PTHR21087">
    <property type="entry name" value="SHIKIMATE KINASE"/>
    <property type="match status" value="1"/>
</dbReference>
<dbReference type="Pfam" id="PF01202">
    <property type="entry name" value="SKI"/>
    <property type="match status" value="1"/>
</dbReference>
<keyword evidence="6" id="KW-0057">Aromatic amino acid biosynthesis</keyword>
<evidence type="ECO:0000256" key="4">
    <source>
        <dbReference type="ARBA" id="ARBA00022777"/>
    </source>
</evidence>
<dbReference type="InterPro" id="IPR027417">
    <property type="entry name" value="P-loop_NTPase"/>
</dbReference>
<dbReference type="SUPFAM" id="SSF52540">
    <property type="entry name" value="P-loop containing nucleoside triphosphate hydrolases"/>
    <property type="match status" value="1"/>
</dbReference>
<keyword evidence="3" id="KW-0547">Nucleotide-binding</keyword>
<dbReference type="CDD" id="cd00464">
    <property type="entry name" value="SK"/>
    <property type="match status" value="1"/>
</dbReference>